<name>A0A518DJR8_9BACT</name>
<dbReference type="OrthoDB" id="240982at2"/>
<dbReference type="GO" id="GO:0005737">
    <property type="term" value="C:cytoplasm"/>
    <property type="evidence" value="ECO:0007669"/>
    <property type="project" value="TreeGrafter"/>
</dbReference>
<evidence type="ECO:0000259" key="1">
    <source>
        <dbReference type="Pfam" id="PF01370"/>
    </source>
</evidence>
<dbReference type="PANTHER" id="PTHR48079">
    <property type="entry name" value="PROTEIN YEEZ"/>
    <property type="match status" value="1"/>
</dbReference>
<dbReference type="EMBL" id="CP036291">
    <property type="protein sequence ID" value="QDU91720.1"/>
    <property type="molecule type" value="Genomic_DNA"/>
</dbReference>
<dbReference type="GO" id="GO:0008831">
    <property type="term" value="F:dTDP-4-dehydrorhamnose reductase activity"/>
    <property type="evidence" value="ECO:0007669"/>
    <property type="project" value="UniProtKB-EC"/>
</dbReference>
<evidence type="ECO:0000313" key="3">
    <source>
        <dbReference type="Proteomes" id="UP000317429"/>
    </source>
</evidence>
<accession>A0A518DJR8</accession>
<proteinExistence type="predicted"/>
<reference evidence="2 3" key="1">
    <citation type="submission" date="2019-02" db="EMBL/GenBank/DDBJ databases">
        <title>Deep-cultivation of Planctomycetes and their phenomic and genomic characterization uncovers novel biology.</title>
        <authorList>
            <person name="Wiegand S."/>
            <person name="Jogler M."/>
            <person name="Boedeker C."/>
            <person name="Pinto D."/>
            <person name="Vollmers J."/>
            <person name="Rivas-Marin E."/>
            <person name="Kohn T."/>
            <person name="Peeters S.H."/>
            <person name="Heuer A."/>
            <person name="Rast P."/>
            <person name="Oberbeckmann S."/>
            <person name="Bunk B."/>
            <person name="Jeske O."/>
            <person name="Meyerdierks A."/>
            <person name="Storesund J.E."/>
            <person name="Kallscheuer N."/>
            <person name="Luecker S."/>
            <person name="Lage O.M."/>
            <person name="Pohl T."/>
            <person name="Merkel B.J."/>
            <person name="Hornburger P."/>
            <person name="Mueller R.-W."/>
            <person name="Bruemmer F."/>
            <person name="Labrenz M."/>
            <person name="Spormann A.M."/>
            <person name="Op den Camp H."/>
            <person name="Overmann J."/>
            <person name="Amann R."/>
            <person name="Jetten M.S.M."/>
            <person name="Mascher T."/>
            <person name="Medema M.H."/>
            <person name="Devos D.P."/>
            <person name="Kaster A.-K."/>
            <person name="Ovreas L."/>
            <person name="Rohde M."/>
            <person name="Galperin M.Y."/>
            <person name="Jogler C."/>
        </authorList>
    </citation>
    <scope>NUCLEOTIDE SEQUENCE [LARGE SCALE GENOMIC DNA]</scope>
    <source>
        <strain evidence="2 3">Pla175</strain>
    </source>
</reference>
<feature type="domain" description="NAD-dependent epimerase/dehydratase" evidence="1">
    <location>
        <begin position="4"/>
        <end position="217"/>
    </location>
</feature>
<dbReference type="EC" id="1.1.1.133" evidence="2"/>
<keyword evidence="2" id="KW-0560">Oxidoreductase</keyword>
<dbReference type="Gene3D" id="3.40.50.720">
    <property type="entry name" value="NAD(P)-binding Rossmann-like Domain"/>
    <property type="match status" value="1"/>
</dbReference>
<keyword evidence="3" id="KW-1185">Reference proteome</keyword>
<dbReference type="InterPro" id="IPR001509">
    <property type="entry name" value="Epimerase_deHydtase"/>
</dbReference>
<dbReference type="RefSeq" id="WP_145291877.1">
    <property type="nucleotide sequence ID" value="NZ_CP036291.1"/>
</dbReference>
<sequence length="335" mass="35914">MQQVLVTGASGFIGQRLVERLRSDGHDVACLVRRRSRTQRLEALGARLISGDVTRPESLPAALEGVQRVIHLAGLTHARTLADFLAVNEAGAGALAEACARQASPPVLLMVSSLAAAGPSPEGAAHREADPCRPVSQYGKSKLAGEQAVRRWAGETPITILRPPVVFGPGDRDGLTLFLAVRRFPIHLVPNLKGLPLSLVYVDDLVDAMVRAVDQGERLTAMDGSAGQGVYYAADPAVSSYAEMGRLASAAQGRRVLVICRRKYPFLIPALAGDAVSWLTGKPTLFSMDKLREASATGWVCSSQKAAEQLGFAAPIPLVERYQQTAEWYRAEGWI</sequence>
<organism evidence="2 3">
    <name type="scientific">Pirellulimonas nuda</name>
    <dbReference type="NCBI Taxonomy" id="2528009"/>
    <lineage>
        <taxon>Bacteria</taxon>
        <taxon>Pseudomonadati</taxon>
        <taxon>Planctomycetota</taxon>
        <taxon>Planctomycetia</taxon>
        <taxon>Pirellulales</taxon>
        <taxon>Lacipirellulaceae</taxon>
        <taxon>Pirellulimonas</taxon>
    </lineage>
</organism>
<dbReference type="AlphaFoldDB" id="A0A518DJR8"/>
<dbReference type="Proteomes" id="UP000317429">
    <property type="component" value="Chromosome"/>
</dbReference>
<dbReference type="KEGG" id="pnd:Pla175_51500"/>
<dbReference type="SUPFAM" id="SSF51735">
    <property type="entry name" value="NAD(P)-binding Rossmann-fold domains"/>
    <property type="match status" value="1"/>
</dbReference>
<protein>
    <submittedName>
        <fullName evidence="2">dTDP-4-dehydrorhamnose reductase</fullName>
        <ecNumber evidence="2">1.1.1.133</ecNumber>
    </submittedName>
</protein>
<dbReference type="InterPro" id="IPR051783">
    <property type="entry name" value="NAD(P)-dependent_oxidoreduct"/>
</dbReference>
<dbReference type="PANTHER" id="PTHR48079:SF6">
    <property type="entry name" value="NAD(P)-BINDING DOMAIN-CONTAINING PROTEIN-RELATED"/>
    <property type="match status" value="1"/>
</dbReference>
<dbReference type="InterPro" id="IPR036291">
    <property type="entry name" value="NAD(P)-bd_dom_sf"/>
</dbReference>
<dbReference type="Pfam" id="PF01370">
    <property type="entry name" value="Epimerase"/>
    <property type="match status" value="1"/>
</dbReference>
<dbReference type="GO" id="GO:0004029">
    <property type="term" value="F:aldehyde dehydrogenase (NAD+) activity"/>
    <property type="evidence" value="ECO:0007669"/>
    <property type="project" value="TreeGrafter"/>
</dbReference>
<gene>
    <name evidence="2" type="primary">rmlD</name>
    <name evidence="2" type="ORF">Pla175_51500</name>
</gene>
<evidence type="ECO:0000313" key="2">
    <source>
        <dbReference type="EMBL" id="QDU91720.1"/>
    </source>
</evidence>